<comment type="caution">
    <text evidence="3">The sequence shown here is derived from an EMBL/GenBank/DDBJ whole genome shotgun (WGS) entry which is preliminary data.</text>
</comment>
<protein>
    <recommendedName>
        <fullName evidence="2">YcxB-like C-terminal domain-containing protein</fullName>
    </recommendedName>
</protein>
<organism evidence="3 4">
    <name type="scientific">Thermocatellispora tengchongensis</name>
    <dbReference type="NCBI Taxonomy" id="1073253"/>
    <lineage>
        <taxon>Bacteria</taxon>
        <taxon>Bacillati</taxon>
        <taxon>Actinomycetota</taxon>
        <taxon>Actinomycetes</taxon>
        <taxon>Streptosporangiales</taxon>
        <taxon>Streptosporangiaceae</taxon>
        <taxon>Thermocatellispora</taxon>
    </lineage>
</organism>
<keyword evidence="1" id="KW-0472">Membrane</keyword>
<dbReference type="Proteomes" id="UP000578449">
    <property type="component" value="Unassembled WGS sequence"/>
</dbReference>
<keyword evidence="4" id="KW-1185">Reference proteome</keyword>
<keyword evidence="1" id="KW-1133">Transmembrane helix</keyword>
<dbReference type="EMBL" id="JACHGN010000004">
    <property type="protein sequence ID" value="MBB5132674.1"/>
    <property type="molecule type" value="Genomic_DNA"/>
</dbReference>
<evidence type="ECO:0000313" key="4">
    <source>
        <dbReference type="Proteomes" id="UP000578449"/>
    </source>
</evidence>
<dbReference type="InterPro" id="IPR025588">
    <property type="entry name" value="YcxB-like_C"/>
</dbReference>
<dbReference type="Pfam" id="PF14317">
    <property type="entry name" value="YcxB"/>
    <property type="match status" value="1"/>
</dbReference>
<feature type="domain" description="YcxB-like C-terminal" evidence="2">
    <location>
        <begin position="92"/>
        <end position="150"/>
    </location>
</feature>
<keyword evidence="1" id="KW-0812">Transmembrane</keyword>
<evidence type="ECO:0000256" key="1">
    <source>
        <dbReference type="SAM" id="Phobius"/>
    </source>
</evidence>
<dbReference type="RefSeq" id="WP_185049634.1">
    <property type="nucleotide sequence ID" value="NZ_BAABIX010000003.1"/>
</dbReference>
<gene>
    <name evidence="3" type="ORF">HNP84_002390</name>
</gene>
<dbReference type="AlphaFoldDB" id="A0A840NV76"/>
<proteinExistence type="predicted"/>
<evidence type="ECO:0000259" key="2">
    <source>
        <dbReference type="Pfam" id="PF14317"/>
    </source>
</evidence>
<name>A0A840NV76_9ACTN</name>
<feature type="transmembrane region" description="Helical" evidence="1">
    <location>
        <begin position="54"/>
        <end position="72"/>
    </location>
</feature>
<feature type="transmembrane region" description="Helical" evidence="1">
    <location>
        <begin position="28"/>
        <end position="48"/>
    </location>
</feature>
<evidence type="ECO:0000313" key="3">
    <source>
        <dbReference type="EMBL" id="MBB5132674.1"/>
    </source>
</evidence>
<reference evidence="3 4" key="1">
    <citation type="submission" date="2020-08" db="EMBL/GenBank/DDBJ databases">
        <title>Genomic Encyclopedia of Type Strains, Phase IV (KMG-IV): sequencing the most valuable type-strain genomes for metagenomic binning, comparative biology and taxonomic classification.</title>
        <authorList>
            <person name="Goeker M."/>
        </authorList>
    </citation>
    <scope>NUCLEOTIDE SEQUENCE [LARGE SCALE GENOMIC DNA]</scope>
    <source>
        <strain evidence="3 4">DSM 45615</strain>
    </source>
</reference>
<sequence>MDIRAEYELSNAELNRAIRLVVGHRKLALFYGVAAFALVAGGLCYGPFDRPLYAAMFLPLGAALAIAATLLVPMSARQVRAQVCLPTRAHLTDEHAEFVTDAHTSTIRWPTFVKAVTGPEFWLFYLNRNSAAILPRRAFGPAEQAEIDAFVAGARWSASRP</sequence>
<accession>A0A840NV76</accession>